<dbReference type="RefSeq" id="WP_159367457.1">
    <property type="nucleotide sequence ID" value="NZ_CP047218.1"/>
</dbReference>
<protein>
    <submittedName>
        <fullName evidence="1">Uncharacterized protein</fullName>
    </submittedName>
</protein>
<name>A0A6P1GMD3_SPHYA</name>
<evidence type="ECO:0000313" key="1">
    <source>
        <dbReference type="EMBL" id="QHD69082.1"/>
    </source>
</evidence>
<dbReference type="AlphaFoldDB" id="A0A6P1GMD3"/>
<gene>
    <name evidence="1" type="ORF">GS397_19810</name>
</gene>
<dbReference type="Proteomes" id="UP000464086">
    <property type="component" value="Chromosome"/>
</dbReference>
<reference evidence="1 2" key="1">
    <citation type="submission" date="2019-12" db="EMBL/GenBank/DDBJ databases">
        <title>Functional and genomic insights into the Sphingobium yanoikuyae YC-JY1, a bacterium efficiently degrading bisphenol A.</title>
        <authorList>
            <person name="Jia Y."/>
            <person name="Li X."/>
            <person name="Wang J."/>
            <person name="Eltoukhy A."/>
            <person name="Lamraoui I."/>
            <person name="Yan Y."/>
        </authorList>
    </citation>
    <scope>NUCLEOTIDE SEQUENCE [LARGE SCALE GENOMIC DNA]</scope>
    <source>
        <strain evidence="1 2">YC-JY1</strain>
    </source>
</reference>
<evidence type="ECO:0000313" key="2">
    <source>
        <dbReference type="Proteomes" id="UP000464086"/>
    </source>
</evidence>
<organism evidence="1 2">
    <name type="scientific">Sphingobium yanoikuyae</name>
    <name type="common">Sphingomonas yanoikuyae</name>
    <dbReference type="NCBI Taxonomy" id="13690"/>
    <lineage>
        <taxon>Bacteria</taxon>
        <taxon>Pseudomonadati</taxon>
        <taxon>Pseudomonadota</taxon>
        <taxon>Alphaproteobacteria</taxon>
        <taxon>Sphingomonadales</taxon>
        <taxon>Sphingomonadaceae</taxon>
        <taxon>Sphingobium</taxon>
    </lineage>
</organism>
<sequence length="204" mass="22795">MSVAEAGAVIIRYIDELEASVRHVRTSMEPMLGRALAAILEKQRKTLGWDGEIEGDLEGPAWFAPKEWKTPGDVQDNHDLFIEFNRKDCDDGDSTDTWVGAFCEFAGSCVQFAFDTNTQGVRPWRAILRNETDIIDELKSLGFRCDPRTGELTLRVTIDRDLLAQAFITDEFDLALEPAALALNRIQAARGPLDRLVAAIRKKA</sequence>
<proteinExistence type="predicted"/>
<accession>A0A6P1GMD3</accession>
<dbReference type="EMBL" id="CP047218">
    <property type="protein sequence ID" value="QHD69082.1"/>
    <property type="molecule type" value="Genomic_DNA"/>
</dbReference>